<evidence type="ECO:0000313" key="1">
    <source>
        <dbReference type="EMBL" id="GAI29162.1"/>
    </source>
</evidence>
<accession>X1MBY7</accession>
<dbReference type="AlphaFoldDB" id="X1MBY7"/>
<protein>
    <submittedName>
        <fullName evidence="1">Uncharacterized protein</fullName>
    </submittedName>
</protein>
<organism evidence="1">
    <name type="scientific">marine sediment metagenome</name>
    <dbReference type="NCBI Taxonomy" id="412755"/>
    <lineage>
        <taxon>unclassified sequences</taxon>
        <taxon>metagenomes</taxon>
        <taxon>ecological metagenomes</taxon>
    </lineage>
</organism>
<feature type="non-terminal residue" evidence="1">
    <location>
        <position position="48"/>
    </location>
</feature>
<name>X1MBY7_9ZZZZ</name>
<dbReference type="EMBL" id="BARV01021924">
    <property type="protein sequence ID" value="GAI29162.1"/>
    <property type="molecule type" value="Genomic_DNA"/>
</dbReference>
<reference evidence="1" key="1">
    <citation type="journal article" date="2014" name="Front. Microbiol.">
        <title>High frequency of phylogenetically diverse reductive dehalogenase-homologous genes in deep subseafloor sedimentary metagenomes.</title>
        <authorList>
            <person name="Kawai M."/>
            <person name="Futagami T."/>
            <person name="Toyoda A."/>
            <person name="Takaki Y."/>
            <person name="Nishi S."/>
            <person name="Hori S."/>
            <person name="Arai W."/>
            <person name="Tsubouchi T."/>
            <person name="Morono Y."/>
            <person name="Uchiyama I."/>
            <person name="Ito T."/>
            <person name="Fujiyama A."/>
            <person name="Inagaki F."/>
            <person name="Takami H."/>
        </authorList>
    </citation>
    <scope>NUCLEOTIDE SEQUENCE</scope>
    <source>
        <strain evidence="1">Expedition CK06-06</strain>
    </source>
</reference>
<comment type="caution">
    <text evidence="1">The sequence shown here is derived from an EMBL/GenBank/DDBJ whole genome shotgun (WGS) entry which is preliminary data.</text>
</comment>
<proteinExistence type="predicted"/>
<gene>
    <name evidence="1" type="ORF">S06H3_36224</name>
</gene>
<sequence>MEDSGHQQTERQLLSAAEARKVQLRPLGEVITLLPVPDLATATKRLNS</sequence>